<evidence type="ECO:0000313" key="4">
    <source>
        <dbReference type="Proteomes" id="UP000540685"/>
    </source>
</evidence>
<evidence type="ECO:0000313" key="3">
    <source>
        <dbReference type="EMBL" id="MBB5822726.1"/>
    </source>
</evidence>
<feature type="transmembrane region" description="Helical" evidence="1">
    <location>
        <begin position="361"/>
        <end position="379"/>
    </location>
</feature>
<dbReference type="RefSeq" id="WP_184541341.1">
    <property type="nucleotide sequence ID" value="NZ_JACHMP010000001.1"/>
</dbReference>
<keyword evidence="3" id="KW-0269">Exonuclease</keyword>
<dbReference type="Proteomes" id="UP000540685">
    <property type="component" value="Unassembled WGS sequence"/>
</dbReference>
<name>A0A7W9ILW4_9ACTN</name>
<evidence type="ECO:0000259" key="2">
    <source>
        <dbReference type="Pfam" id="PF03372"/>
    </source>
</evidence>
<keyword evidence="1" id="KW-0472">Membrane</keyword>
<keyword evidence="3" id="KW-0540">Nuclease</keyword>
<dbReference type="InterPro" id="IPR005135">
    <property type="entry name" value="Endo/exonuclease/phosphatase"/>
</dbReference>
<dbReference type="GO" id="GO:0016020">
    <property type="term" value="C:membrane"/>
    <property type="evidence" value="ECO:0007669"/>
    <property type="project" value="GOC"/>
</dbReference>
<evidence type="ECO:0000256" key="1">
    <source>
        <dbReference type="SAM" id="Phobius"/>
    </source>
</evidence>
<dbReference type="EMBL" id="JACHMP010000001">
    <property type="protein sequence ID" value="MBB5822726.1"/>
    <property type="molecule type" value="Genomic_DNA"/>
</dbReference>
<feature type="transmembrane region" description="Helical" evidence="1">
    <location>
        <begin position="186"/>
        <end position="206"/>
    </location>
</feature>
<keyword evidence="3" id="KW-0378">Hydrolase</keyword>
<dbReference type="AlphaFoldDB" id="A0A7W9ILW4"/>
<feature type="transmembrane region" description="Helical" evidence="1">
    <location>
        <begin position="7"/>
        <end position="28"/>
    </location>
</feature>
<feature type="transmembrane region" description="Helical" evidence="1">
    <location>
        <begin position="90"/>
        <end position="111"/>
    </location>
</feature>
<feature type="transmembrane region" description="Helical" evidence="1">
    <location>
        <begin position="65"/>
        <end position="84"/>
    </location>
</feature>
<feature type="transmembrane region" description="Helical" evidence="1">
    <location>
        <begin position="40"/>
        <end position="58"/>
    </location>
</feature>
<dbReference type="InterPro" id="IPR036691">
    <property type="entry name" value="Endo/exonu/phosph_ase_sf"/>
</dbReference>
<accession>A0A7W9ILW4</accession>
<feature type="transmembrane region" description="Helical" evidence="1">
    <location>
        <begin position="337"/>
        <end position="354"/>
    </location>
</feature>
<feature type="domain" description="Endonuclease/exonuclease/phosphatase" evidence="2">
    <location>
        <begin position="397"/>
        <end position="612"/>
    </location>
</feature>
<gene>
    <name evidence="3" type="ORF">F4562_005788</name>
</gene>
<feature type="transmembrane region" description="Helical" evidence="1">
    <location>
        <begin position="275"/>
        <end position="294"/>
    </location>
</feature>
<proteinExistence type="predicted"/>
<dbReference type="GO" id="GO:0006506">
    <property type="term" value="P:GPI anchor biosynthetic process"/>
    <property type="evidence" value="ECO:0007669"/>
    <property type="project" value="TreeGrafter"/>
</dbReference>
<dbReference type="PANTHER" id="PTHR14859:SF1">
    <property type="entry name" value="PGAP2-INTERACTING PROTEIN"/>
    <property type="match status" value="1"/>
</dbReference>
<feature type="transmembrane region" description="Helical" evidence="1">
    <location>
        <begin position="118"/>
        <end position="136"/>
    </location>
</feature>
<dbReference type="GO" id="GO:0004519">
    <property type="term" value="F:endonuclease activity"/>
    <property type="evidence" value="ECO:0007669"/>
    <property type="project" value="UniProtKB-KW"/>
</dbReference>
<keyword evidence="3" id="KW-0255">Endonuclease</keyword>
<protein>
    <submittedName>
        <fullName evidence="3">Endonuclease/exonuclease/phosphatase family metal-dependent hydrolase</fullName>
    </submittedName>
</protein>
<organism evidence="3 4">
    <name type="scientific">Streptosporangium becharense</name>
    <dbReference type="NCBI Taxonomy" id="1816182"/>
    <lineage>
        <taxon>Bacteria</taxon>
        <taxon>Bacillati</taxon>
        <taxon>Actinomycetota</taxon>
        <taxon>Actinomycetes</taxon>
        <taxon>Streptosporangiales</taxon>
        <taxon>Streptosporangiaceae</taxon>
        <taxon>Streptosporangium</taxon>
    </lineage>
</organism>
<sequence>MRVRLDVTLGVVVLVDVLRVFLPSMITLFGRAGSTPAELMGLYALSWFVLAFLAVPLARRVRPSSTALGAGVLLLLARLGLQLTDGGGPQLYVASAGLLAGLVWLVATAMGSRDARPVTAGVITGLAVATVVHTALDGIDLMWRPGPLPWLLLAAELALFGWALNRAATSGEAAASQGEERSGAPRAWLAIGPAVLLWGLYTGNAAHAQAATVSAQQAAAVGVAMFAVLSAAPAAVPFLRRPLLPAVALVGSAVALTLGRVTVDGIHGVAPVWTIAAQFVGQVALAACLAHAATVPGPDRPVRRGLAAAGGMLLFVVLVFGYYAAYDLYLPNQWVPVTAALVVAAVGLAGTGLPRVSPGRGFFAAAAAAVALVAAVPLWQGERPRWQPAGDGLRIAAYNIRMGFGESGRLSLEQQADTLRAMRPHVVVLGEADRGWLLNGGHDGVRLIAERLGMHYIWAPAADEVWGDALLTNLPITSIRNHVLVRGGPTGAQALEVGLRWRGRPITVIGTHLQPPPGWRELGQVEQLGRIVRDAAGGGDPVIVAGDLNLEPGDRAWQVLLGSGLTDPAAPVRPFTTVPGGDRPVEQIDHVLVTPGFTGADHANPDVPHSDHRPIAVTLVPEPDRPPGG</sequence>
<keyword evidence="1" id="KW-1133">Transmembrane helix</keyword>
<feature type="transmembrane region" description="Helical" evidence="1">
    <location>
        <begin position="306"/>
        <end position="325"/>
    </location>
</feature>
<keyword evidence="4" id="KW-1185">Reference proteome</keyword>
<dbReference type="InterPro" id="IPR051916">
    <property type="entry name" value="GPI-anchor_lipid_remodeler"/>
</dbReference>
<feature type="transmembrane region" description="Helical" evidence="1">
    <location>
        <begin position="218"/>
        <end position="236"/>
    </location>
</feature>
<dbReference type="PANTHER" id="PTHR14859">
    <property type="entry name" value="CALCOFLUOR WHITE HYPERSENSITIVE PROTEIN PRECURSOR"/>
    <property type="match status" value="1"/>
</dbReference>
<feature type="transmembrane region" description="Helical" evidence="1">
    <location>
        <begin position="148"/>
        <end position="165"/>
    </location>
</feature>
<keyword evidence="1" id="KW-0812">Transmembrane</keyword>
<dbReference type="Gene3D" id="3.60.10.10">
    <property type="entry name" value="Endonuclease/exonuclease/phosphatase"/>
    <property type="match status" value="1"/>
</dbReference>
<comment type="caution">
    <text evidence="3">The sequence shown here is derived from an EMBL/GenBank/DDBJ whole genome shotgun (WGS) entry which is preliminary data.</text>
</comment>
<reference evidence="3 4" key="1">
    <citation type="submission" date="2020-08" db="EMBL/GenBank/DDBJ databases">
        <title>Sequencing the genomes of 1000 actinobacteria strains.</title>
        <authorList>
            <person name="Klenk H.-P."/>
        </authorList>
    </citation>
    <scope>NUCLEOTIDE SEQUENCE [LARGE SCALE GENOMIC DNA]</scope>
    <source>
        <strain evidence="3 4">DSM 46887</strain>
    </source>
</reference>
<feature type="transmembrane region" description="Helical" evidence="1">
    <location>
        <begin position="243"/>
        <end position="263"/>
    </location>
</feature>
<dbReference type="Pfam" id="PF03372">
    <property type="entry name" value="Exo_endo_phos"/>
    <property type="match status" value="1"/>
</dbReference>
<dbReference type="GO" id="GO:0004527">
    <property type="term" value="F:exonuclease activity"/>
    <property type="evidence" value="ECO:0007669"/>
    <property type="project" value="UniProtKB-KW"/>
</dbReference>
<dbReference type="SUPFAM" id="SSF56219">
    <property type="entry name" value="DNase I-like"/>
    <property type="match status" value="1"/>
</dbReference>